<feature type="signal peptide" evidence="1">
    <location>
        <begin position="1"/>
        <end position="23"/>
    </location>
</feature>
<proteinExistence type="predicted"/>
<feature type="chain" id="PRO_5042026381" description="Hydrophobin" evidence="1">
    <location>
        <begin position="24"/>
        <end position="123"/>
    </location>
</feature>
<gene>
    <name evidence="2" type="ORF">FB45DRAFT_871275</name>
</gene>
<organism evidence="2 3">
    <name type="scientific">Roridomyces roridus</name>
    <dbReference type="NCBI Taxonomy" id="1738132"/>
    <lineage>
        <taxon>Eukaryota</taxon>
        <taxon>Fungi</taxon>
        <taxon>Dikarya</taxon>
        <taxon>Basidiomycota</taxon>
        <taxon>Agaricomycotina</taxon>
        <taxon>Agaricomycetes</taxon>
        <taxon>Agaricomycetidae</taxon>
        <taxon>Agaricales</taxon>
        <taxon>Marasmiineae</taxon>
        <taxon>Mycenaceae</taxon>
        <taxon>Roridomyces</taxon>
    </lineage>
</organism>
<keyword evidence="3" id="KW-1185">Reference proteome</keyword>
<protein>
    <recommendedName>
        <fullName evidence="4">Hydrophobin</fullName>
    </recommendedName>
</protein>
<evidence type="ECO:0000313" key="3">
    <source>
        <dbReference type="Proteomes" id="UP001221142"/>
    </source>
</evidence>
<dbReference type="EMBL" id="JARKIF010000017">
    <property type="protein sequence ID" value="KAJ7620236.1"/>
    <property type="molecule type" value="Genomic_DNA"/>
</dbReference>
<accession>A0AAD7BGJ8</accession>
<evidence type="ECO:0008006" key="4">
    <source>
        <dbReference type="Google" id="ProtNLM"/>
    </source>
</evidence>
<keyword evidence="1" id="KW-0732">Signal</keyword>
<name>A0AAD7BGJ8_9AGAR</name>
<evidence type="ECO:0000256" key="1">
    <source>
        <dbReference type="SAM" id="SignalP"/>
    </source>
</evidence>
<sequence>MRLLSLLSLLFVSPLSLIGSAKGSPNALDGISLEARAPFQCSGQTTFCCDAFISTEGIVIFDLLLGKKVPPALQGGDIGIGCKVPAAGAVCAAPASLNTCCTNTLGVGVTVNCNPGEWRELGC</sequence>
<evidence type="ECO:0000313" key="2">
    <source>
        <dbReference type="EMBL" id="KAJ7620236.1"/>
    </source>
</evidence>
<dbReference type="AlphaFoldDB" id="A0AAD7BGJ8"/>
<reference evidence="2" key="1">
    <citation type="submission" date="2023-03" db="EMBL/GenBank/DDBJ databases">
        <title>Massive genome expansion in bonnet fungi (Mycena s.s.) driven by repeated elements and novel gene families across ecological guilds.</title>
        <authorList>
            <consortium name="Lawrence Berkeley National Laboratory"/>
            <person name="Harder C.B."/>
            <person name="Miyauchi S."/>
            <person name="Viragh M."/>
            <person name="Kuo A."/>
            <person name="Thoen E."/>
            <person name="Andreopoulos B."/>
            <person name="Lu D."/>
            <person name="Skrede I."/>
            <person name="Drula E."/>
            <person name="Henrissat B."/>
            <person name="Morin E."/>
            <person name="Kohler A."/>
            <person name="Barry K."/>
            <person name="LaButti K."/>
            <person name="Morin E."/>
            <person name="Salamov A."/>
            <person name="Lipzen A."/>
            <person name="Mereny Z."/>
            <person name="Hegedus B."/>
            <person name="Baldrian P."/>
            <person name="Stursova M."/>
            <person name="Weitz H."/>
            <person name="Taylor A."/>
            <person name="Grigoriev I.V."/>
            <person name="Nagy L.G."/>
            <person name="Martin F."/>
            <person name="Kauserud H."/>
        </authorList>
    </citation>
    <scope>NUCLEOTIDE SEQUENCE</scope>
    <source>
        <strain evidence="2">9284</strain>
    </source>
</reference>
<comment type="caution">
    <text evidence="2">The sequence shown here is derived from an EMBL/GenBank/DDBJ whole genome shotgun (WGS) entry which is preliminary data.</text>
</comment>
<dbReference type="Proteomes" id="UP001221142">
    <property type="component" value="Unassembled WGS sequence"/>
</dbReference>